<proteinExistence type="predicted"/>
<dbReference type="PANTHER" id="PTHR46112">
    <property type="entry name" value="AMINOPEPTIDASE"/>
    <property type="match status" value="1"/>
</dbReference>
<dbReference type="EMBL" id="NMVO01000018">
    <property type="protein sequence ID" value="OYO08867.1"/>
    <property type="molecule type" value="Genomic_DNA"/>
</dbReference>
<feature type="domain" description="Creatinase N-terminal" evidence="2">
    <location>
        <begin position="1"/>
        <end position="138"/>
    </location>
</feature>
<dbReference type="CDD" id="cd01066">
    <property type="entry name" value="APP_MetAP"/>
    <property type="match status" value="1"/>
</dbReference>
<dbReference type="InterPro" id="IPR029149">
    <property type="entry name" value="Creatin/AminoP/Spt16_N"/>
</dbReference>
<dbReference type="PANTHER" id="PTHR46112:SF2">
    <property type="entry name" value="XAA-PRO AMINOPEPTIDASE P-RELATED"/>
    <property type="match status" value="1"/>
</dbReference>
<organism evidence="3 4">
    <name type="scientific">Enemella evansiae</name>
    <dbReference type="NCBI Taxonomy" id="2016499"/>
    <lineage>
        <taxon>Bacteria</taxon>
        <taxon>Bacillati</taxon>
        <taxon>Actinomycetota</taxon>
        <taxon>Actinomycetes</taxon>
        <taxon>Propionibacteriales</taxon>
        <taxon>Propionibacteriaceae</taxon>
        <taxon>Enemella</taxon>
    </lineage>
</organism>
<protein>
    <submittedName>
        <fullName evidence="3">Creatinase</fullName>
    </submittedName>
</protein>
<dbReference type="SUPFAM" id="SSF55920">
    <property type="entry name" value="Creatinase/aminopeptidase"/>
    <property type="match status" value="1"/>
</dbReference>
<dbReference type="InterPro" id="IPR000994">
    <property type="entry name" value="Pept_M24"/>
</dbReference>
<feature type="domain" description="Peptidase M24" evidence="1">
    <location>
        <begin position="146"/>
        <end position="353"/>
    </location>
</feature>
<dbReference type="OrthoDB" id="9806388at2"/>
<dbReference type="Pfam" id="PF00557">
    <property type="entry name" value="Peptidase_M24"/>
    <property type="match status" value="1"/>
</dbReference>
<dbReference type="Pfam" id="PF01321">
    <property type="entry name" value="Creatinase_N"/>
    <property type="match status" value="1"/>
</dbReference>
<dbReference type="SUPFAM" id="SSF53092">
    <property type="entry name" value="Creatinase/prolidase N-terminal domain"/>
    <property type="match status" value="1"/>
</dbReference>
<dbReference type="Proteomes" id="UP000215896">
    <property type="component" value="Unassembled WGS sequence"/>
</dbReference>
<reference evidence="3 4" key="1">
    <citation type="submission" date="2017-07" db="EMBL/GenBank/DDBJ databases">
        <title>Draft whole genome sequences of clinical Proprionibacteriaceae strains.</title>
        <authorList>
            <person name="Bernier A.-M."/>
            <person name="Bernard K."/>
            <person name="Domingo M.-C."/>
        </authorList>
    </citation>
    <scope>NUCLEOTIDE SEQUENCE [LARGE SCALE GENOMIC DNA]</scope>
    <source>
        <strain evidence="3 4">NML 030167</strain>
    </source>
</reference>
<accession>A0A255FYU6</accession>
<dbReference type="Gene3D" id="3.40.350.10">
    <property type="entry name" value="Creatinase/prolidase N-terminal domain"/>
    <property type="match status" value="1"/>
</dbReference>
<dbReference type="Gene3D" id="3.90.230.10">
    <property type="entry name" value="Creatinase/methionine aminopeptidase superfamily"/>
    <property type="match status" value="1"/>
</dbReference>
<dbReference type="InterPro" id="IPR036005">
    <property type="entry name" value="Creatinase/aminopeptidase-like"/>
</dbReference>
<evidence type="ECO:0000259" key="1">
    <source>
        <dbReference type="Pfam" id="PF00557"/>
    </source>
</evidence>
<dbReference type="AlphaFoldDB" id="A0A255FYU6"/>
<evidence type="ECO:0000313" key="4">
    <source>
        <dbReference type="Proteomes" id="UP000215896"/>
    </source>
</evidence>
<keyword evidence="4" id="KW-1185">Reference proteome</keyword>
<evidence type="ECO:0000259" key="2">
    <source>
        <dbReference type="Pfam" id="PF01321"/>
    </source>
</evidence>
<comment type="caution">
    <text evidence="3">The sequence shown here is derived from an EMBL/GenBank/DDBJ whole genome shotgun (WGS) entry which is preliminary data.</text>
</comment>
<dbReference type="InterPro" id="IPR000587">
    <property type="entry name" value="Creatinase_N"/>
</dbReference>
<gene>
    <name evidence="3" type="ORF">CGZ94_19680</name>
</gene>
<evidence type="ECO:0000313" key="3">
    <source>
        <dbReference type="EMBL" id="OYO08867.1"/>
    </source>
</evidence>
<dbReference type="InterPro" id="IPR050659">
    <property type="entry name" value="Peptidase_M24B"/>
</dbReference>
<name>A0A255FYU6_9ACTN</name>
<sequence>MAAAGLDALLVSDPANLYYLTGYQAWSFYTPQLLFVPAEGELLLVTREMDARGATRTTWLPIEQILGYPEELVHVPDRHPFDWLASELRRRGLVAPARVGIEADAHFFSPKAFLALEKGFGEWELTDSQELVNWVRAIKSDAEIATMRTAARVTTRAMQAAIDTIGVGVPQHVVAAEIMRAQVLGDADAWGDFPAIVPLLPTGAAADTPHLTWSDQRFVAGDAVVVELAGAHRRYHVPLARTVMLGEPSAELRRTETAVAEGLSAVLETIRAGVRMVEVADAWNAVLARYGIEKRSRLGYSIGVGYPPDWGERTMSIRASDPTVLTENMTFHVICGMWMTGYGYEVSESIRVTADGVETFTDFPRALISKG</sequence>